<evidence type="ECO:0000256" key="1">
    <source>
        <dbReference type="ARBA" id="ARBA00022723"/>
    </source>
</evidence>
<reference evidence="6 7" key="1">
    <citation type="journal article" date="2023" name="Commun. Biol.">
        <title>Genome analysis of Parmales, the sister group of diatoms, reveals the evolutionary specialization of diatoms from phago-mixotrophs to photoautotrophs.</title>
        <authorList>
            <person name="Ban H."/>
            <person name="Sato S."/>
            <person name="Yoshikawa S."/>
            <person name="Yamada K."/>
            <person name="Nakamura Y."/>
            <person name="Ichinomiya M."/>
            <person name="Sato N."/>
            <person name="Blanc-Mathieu R."/>
            <person name="Endo H."/>
            <person name="Kuwata A."/>
            <person name="Ogata H."/>
        </authorList>
    </citation>
    <scope>NUCLEOTIDE SEQUENCE [LARGE SCALE GENOMIC DNA]</scope>
</reference>
<dbReference type="PANTHER" id="PTHR45911">
    <property type="entry name" value="C2 DOMAIN-CONTAINING PROTEIN"/>
    <property type="match status" value="1"/>
</dbReference>
<dbReference type="EMBL" id="BRYB01003342">
    <property type="protein sequence ID" value="GMI34981.1"/>
    <property type="molecule type" value="Genomic_DNA"/>
</dbReference>
<feature type="compositionally biased region" description="Acidic residues" evidence="3">
    <location>
        <begin position="729"/>
        <end position="745"/>
    </location>
</feature>
<feature type="transmembrane region" description="Helical" evidence="4">
    <location>
        <begin position="603"/>
        <end position="624"/>
    </location>
</feature>
<keyword evidence="1" id="KW-0479">Metal-binding</keyword>
<evidence type="ECO:0000256" key="3">
    <source>
        <dbReference type="SAM" id="MobiDB-lite"/>
    </source>
</evidence>
<feature type="region of interest" description="Disordered" evidence="3">
    <location>
        <begin position="263"/>
        <end position="283"/>
    </location>
</feature>
<dbReference type="PROSITE" id="PS50004">
    <property type="entry name" value="C2"/>
    <property type="match status" value="1"/>
</dbReference>
<accession>A0ABQ6MXZ8</accession>
<evidence type="ECO:0000259" key="5">
    <source>
        <dbReference type="PROSITE" id="PS50004"/>
    </source>
</evidence>
<sequence length="1088" mass="119230">MGAARQSLSFGSPPTPDSPDVSGVNPPRASAASAAGSAAASAKKGAAKGAASVSARAASVSSIARSEGASPKSPLERARAATAAPQLVCGPVFKRNLRFGYKRRFLAIDVDDGTLAYFTADPRDEVGPLGELRDFDAKGGGVQLTYTAKLKARFLAGEWTLSNCVDDPGAFYIFRSGGSFLNNKDAQNSVRLSALFFKVIDDAADEGGGGMPRNLADPRGKQKWIGAAERLSARGADVTITTYSAFSGIAPGNQTKRFRRVQQYASAGSSGASPPPGDPALGLARSESADEFVRVGSFREDSFRDAGDAGGPKLEERMVVEHRIKPARLFKGVWMTEDEMYREVEKPSEILHDVSAMGGTSGKEPLARLKVEVLQCFGLPKMDRFGKTDGYITMACGKNYFRTDTIDECYSPMWLPRTKRAVIFPITVPYEVLYLAVWDDDGNYLEDDYCGRTCIDVARLEPGRVYDVVLRIRESDSVYNRHSKGAVRVRLTLTGMADVPKVLRSYLKYFTKRPENDVGIACDGKVMARAVAYTLWGNDIPGEYTPKLFRATLREFDLYEIRSFNLMRKTIHELRWYEGAGKMGMFRSFYVFIVLMWGAGEGLVRGGLCLFFSFLIITLVENYFHSQPFQKGFRAPVDRKTSTAASFDDEIIENERGIRLVASADSSGVNFDNAEFPFSDGRVYPPMEFDATIARKMKRDTGIQALLETFNDDGTEKAPSIGSGHEGDFESDAEEEDDEEEDGEGLDLTTGPGLSAAETFSPHVRRTFKDPNTGRFDSKWIEQNVDKAGKSTALELKFKKQEKRALAATGGLVHDVVWSRTGDNSCLKTEEHGASKFVGRGQTLLTKVKQKYLGPVQRGFKVAVNAYRAGFNILTWRQFGTSFWVLMFAIGGLVVSYLFPFQWAAYAAIVKFIGPQNIYLSHTRFRKMVADNEQEVKAKMEVQRLKRQGSVDTGIGRSDGSGVSLTALAGGEEPASVAAAALVAAEKKPPASRYQQYSSLFYKKFSSISVSLPTFKPTSAKTSKSLVVNVPCRNALSTRRLYDDCNLVDFGKLREMRGRAARQQGEGGSVRSVGSARSRGSDGGKKDR</sequence>
<evidence type="ECO:0000313" key="6">
    <source>
        <dbReference type="EMBL" id="GMI34981.1"/>
    </source>
</evidence>
<dbReference type="InterPro" id="IPR035892">
    <property type="entry name" value="C2_domain_sf"/>
</dbReference>
<evidence type="ECO:0000256" key="4">
    <source>
        <dbReference type="SAM" id="Phobius"/>
    </source>
</evidence>
<name>A0ABQ6MXZ8_9STRA</name>
<dbReference type="SMART" id="SM00239">
    <property type="entry name" value="C2"/>
    <property type="match status" value="1"/>
</dbReference>
<feature type="region of interest" description="Disordered" evidence="3">
    <location>
        <begin position="710"/>
        <end position="773"/>
    </location>
</feature>
<dbReference type="SUPFAM" id="SSF49562">
    <property type="entry name" value="C2 domain (Calcium/lipid-binding domain, CaLB)"/>
    <property type="match status" value="1"/>
</dbReference>
<dbReference type="InterPro" id="IPR000008">
    <property type="entry name" value="C2_dom"/>
</dbReference>
<keyword evidence="4" id="KW-0472">Membrane</keyword>
<dbReference type="CDD" id="cd00030">
    <property type="entry name" value="C2"/>
    <property type="match status" value="1"/>
</dbReference>
<dbReference type="Pfam" id="PF00168">
    <property type="entry name" value="C2"/>
    <property type="match status" value="1"/>
</dbReference>
<feature type="compositionally biased region" description="Low complexity" evidence="3">
    <location>
        <begin position="28"/>
        <end position="38"/>
    </location>
</feature>
<dbReference type="Gene3D" id="2.60.40.150">
    <property type="entry name" value="C2 domain"/>
    <property type="match status" value="1"/>
</dbReference>
<keyword evidence="4" id="KW-0812">Transmembrane</keyword>
<feature type="region of interest" description="Disordered" evidence="3">
    <location>
        <begin position="1059"/>
        <end position="1088"/>
    </location>
</feature>
<keyword evidence="4" id="KW-1133">Transmembrane helix</keyword>
<evidence type="ECO:0000313" key="7">
    <source>
        <dbReference type="Proteomes" id="UP001165060"/>
    </source>
</evidence>
<feature type="compositionally biased region" description="Low complexity" evidence="3">
    <location>
        <begin position="1061"/>
        <end position="1078"/>
    </location>
</feature>
<organism evidence="6 7">
    <name type="scientific">Tetraparma gracilis</name>
    <dbReference type="NCBI Taxonomy" id="2962635"/>
    <lineage>
        <taxon>Eukaryota</taxon>
        <taxon>Sar</taxon>
        <taxon>Stramenopiles</taxon>
        <taxon>Ochrophyta</taxon>
        <taxon>Bolidophyceae</taxon>
        <taxon>Parmales</taxon>
        <taxon>Triparmaceae</taxon>
        <taxon>Tetraparma</taxon>
    </lineage>
</organism>
<keyword evidence="2" id="KW-0106">Calcium</keyword>
<feature type="region of interest" description="Disordered" evidence="3">
    <location>
        <begin position="1"/>
        <end position="38"/>
    </location>
</feature>
<feature type="compositionally biased region" description="Polar residues" evidence="3">
    <location>
        <begin position="1"/>
        <end position="12"/>
    </location>
</feature>
<dbReference type="Proteomes" id="UP001165060">
    <property type="component" value="Unassembled WGS sequence"/>
</dbReference>
<feature type="transmembrane region" description="Helical" evidence="4">
    <location>
        <begin position="883"/>
        <end position="903"/>
    </location>
</feature>
<evidence type="ECO:0000256" key="2">
    <source>
        <dbReference type="ARBA" id="ARBA00022837"/>
    </source>
</evidence>
<keyword evidence="7" id="KW-1185">Reference proteome</keyword>
<proteinExistence type="predicted"/>
<feature type="domain" description="C2" evidence="5">
    <location>
        <begin position="346"/>
        <end position="470"/>
    </location>
</feature>
<protein>
    <recommendedName>
        <fullName evidence="5">C2 domain-containing protein</fullName>
    </recommendedName>
</protein>
<feature type="compositionally biased region" description="Basic and acidic residues" evidence="3">
    <location>
        <begin position="1079"/>
        <end position="1088"/>
    </location>
</feature>
<comment type="caution">
    <text evidence="6">The sequence shown here is derived from an EMBL/GenBank/DDBJ whole genome shotgun (WGS) entry which is preliminary data.</text>
</comment>
<gene>
    <name evidence="6" type="ORF">TeGR_g2242</name>
</gene>